<accession>A0AAU8HXY3</accession>
<dbReference type="EMBL" id="PP429226">
    <property type="protein sequence ID" value="XCI77447.1"/>
    <property type="molecule type" value="Genomic_DNA"/>
</dbReference>
<organism evidence="1">
    <name type="scientific">Rhizobium phage LG08</name>
    <dbReference type="NCBI Taxonomy" id="3129229"/>
    <lineage>
        <taxon>Viruses</taxon>
        <taxon>Duplodnaviria</taxon>
        <taxon>Heunggongvirae</taxon>
        <taxon>Uroviricota</taxon>
        <taxon>Caudoviricetes</taxon>
    </lineage>
</organism>
<reference evidence="1" key="1">
    <citation type="submission" date="2024-03" db="EMBL/GenBank/DDBJ databases">
        <authorList>
            <person name="Chantapakul B."/>
            <person name="Wang S."/>
        </authorList>
    </citation>
    <scope>NUCLEOTIDE SEQUENCE</scope>
</reference>
<protein>
    <submittedName>
        <fullName evidence="1">Uncharacterized protein</fullName>
    </submittedName>
</protein>
<proteinExistence type="predicted"/>
<name>A0AAU8HXY3_9CAUD</name>
<sequence>MSLQVPPFFPPDTNFDKLVNKDFQPIAADTDADAYVTRIVGLFTAAAKTGPGLNSVLALYQPFYECFVDQNRRWTNSTDLLEFQLKAIYKNAKDFGLYQHVFE</sequence>
<gene>
    <name evidence="1" type="ORF">LDCGVIBL_CDS0089</name>
</gene>
<evidence type="ECO:0000313" key="1">
    <source>
        <dbReference type="EMBL" id="XCI77447.1"/>
    </source>
</evidence>